<reference evidence="7" key="1">
    <citation type="submission" date="2016-06" db="UniProtKB">
        <authorList>
            <consortium name="WormBaseParasite"/>
        </authorList>
    </citation>
    <scope>IDENTIFICATION</scope>
</reference>
<dbReference type="InterPro" id="IPR050757">
    <property type="entry name" value="Collagen_mod_GT25"/>
</dbReference>
<evidence type="ECO:0000313" key="7">
    <source>
        <dbReference type="WBParaSite" id="GPUH_0002217501-mRNA-1"/>
    </source>
</evidence>
<proteinExistence type="inferred from homology"/>
<name>A0A183EMF7_9BILA</name>
<dbReference type="OrthoDB" id="47375at2759"/>
<feature type="chain" id="PRO_5043139214" evidence="4">
    <location>
        <begin position="23"/>
        <end position="305"/>
    </location>
</feature>
<feature type="signal peptide" evidence="4">
    <location>
        <begin position="1"/>
        <end position="22"/>
    </location>
</feature>
<keyword evidence="6" id="KW-1185">Reference proteome</keyword>
<dbReference type="AlphaFoldDB" id="A0A183EMF7"/>
<dbReference type="EMBL" id="UYRT01094370">
    <property type="protein sequence ID" value="VDN39555.1"/>
    <property type="molecule type" value="Genomic_DNA"/>
</dbReference>
<reference evidence="5 6" key="2">
    <citation type="submission" date="2018-11" db="EMBL/GenBank/DDBJ databases">
        <authorList>
            <consortium name="Pathogen Informatics"/>
        </authorList>
    </citation>
    <scope>NUCLEOTIDE SEQUENCE [LARGE SCALE GENOMIC DNA]</scope>
</reference>
<accession>A0A183EMF7</accession>
<evidence type="ECO:0000313" key="6">
    <source>
        <dbReference type="Proteomes" id="UP000271098"/>
    </source>
</evidence>
<evidence type="ECO:0000256" key="1">
    <source>
        <dbReference type="ARBA" id="ARBA00006721"/>
    </source>
</evidence>
<gene>
    <name evidence="5" type="ORF">GPUH_LOCUS22148</name>
</gene>
<comment type="similarity">
    <text evidence="1">Belongs to the glycosyltransferase 25 family.</text>
</comment>
<keyword evidence="2" id="KW-0328">Glycosyltransferase</keyword>
<evidence type="ECO:0000256" key="4">
    <source>
        <dbReference type="SAM" id="SignalP"/>
    </source>
</evidence>
<protein>
    <submittedName>
        <fullName evidence="7">Glyco_trans_2-like domain-containing protein</fullName>
    </submittedName>
</protein>
<evidence type="ECO:0000256" key="3">
    <source>
        <dbReference type="ARBA" id="ARBA00022679"/>
    </source>
</evidence>
<sequence length="305" mass="35116">MEYYLAALAVALLVLLDHSGHAFLREAPPTMRYPVISIAIRLHNHAHALPYFFGLLENLDYPKNQISIDIFIGAHVDATRAKTQQWMDSARKHYRSISITLDGKNWREDALMNARSSKAKYVLFLKGDHLLTDHRILQKLMGKKKLAIAPLLFAPFGDPPSVFLSDDYTLRRNISIAEVNEMPEPLLLNLAHIDSSYLTFSSDNLHSYPAEDSRYPKDVFANSASRMGISFFVDNEFFYGYFFDHSLRSLDYQRKLLRYLLADWIADSGLMPFAHSSFLKVTYPRASLFGVDKIYLINLERRTER</sequence>
<evidence type="ECO:0000256" key="2">
    <source>
        <dbReference type="ARBA" id="ARBA00022676"/>
    </source>
</evidence>
<dbReference type="Proteomes" id="UP000271098">
    <property type="component" value="Unassembled WGS sequence"/>
</dbReference>
<organism evidence="7">
    <name type="scientific">Gongylonema pulchrum</name>
    <dbReference type="NCBI Taxonomy" id="637853"/>
    <lineage>
        <taxon>Eukaryota</taxon>
        <taxon>Metazoa</taxon>
        <taxon>Ecdysozoa</taxon>
        <taxon>Nematoda</taxon>
        <taxon>Chromadorea</taxon>
        <taxon>Rhabditida</taxon>
        <taxon>Spirurina</taxon>
        <taxon>Spiruromorpha</taxon>
        <taxon>Spiruroidea</taxon>
        <taxon>Gongylonematidae</taxon>
        <taxon>Gongylonema</taxon>
    </lineage>
</organism>
<dbReference type="SUPFAM" id="SSF53448">
    <property type="entry name" value="Nucleotide-diphospho-sugar transferases"/>
    <property type="match status" value="1"/>
</dbReference>
<keyword evidence="3" id="KW-0808">Transferase</keyword>
<evidence type="ECO:0000313" key="5">
    <source>
        <dbReference type="EMBL" id="VDN39555.1"/>
    </source>
</evidence>
<keyword evidence="4" id="KW-0732">Signal</keyword>
<dbReference type="PANTHER" id="PTHR10730">
    <property type="entry name" value="PROCOLLAGEN-LYSINE,2-OXOGLUTARATE 5-DIOXYGENASE/GLYCOSYLTRANSFERASE 25 FAMILY MEMBER"/>
    <property type="match status" value="1"/>
</dbReference>
<dbReference type="GO" id="GO:0050211">
    <property type="term" value="F:procollagen galactosyltransferase activity"/>
    <property type="evidence" value="ECO:0007669"/>
    <property type="project" value="TreeGrafter"/>
</dbReference>
<dbReference type="PANTHER" id="PTHR10730:SF53">
    <property type="entry name" value="GLYCOSYLTRANSFERASE 25 FAMILY MEMBER"/>
    <property type="match status" value="1"/>
</dbReference>
<dbReference type="WBParaSite" id="GPUH_0002217501-mRNA-1">
    <property type="protein sequence ID" value="GPUH_0002217501-mRNA-1"/>
    <property type="gene ID" value="GPUH_0002217501"/>
</dbReference>
<dbReference type="InterPro" id="IPR029044">
    <property type="entry name" value="Nucleotide-diphossugar_trans"/>
</dbReference>